<feature type="compositionally biased region" description="Pro residues" evidence="2">
    <location>
        <begin position="806"/>
        <end position="815"/>
    </location>
</feature>
<feature type="region of interest" description="Disordered" evidence="2">
    <location>
        <begin position="237"/>
        <end position="271"/>
    </location>
</feature>
<reference evidence="4" key="1">
    <citation type="submission" date="2019-03" db="EMBL/GenBank/DDBJ databases">
        <authorList>
            <person name="Mank J."/>
            <person name="Almeida P."/>
        </authorList>
    </citation>
    <scope>NUCLEOTIDE SEQUENCE</scope>
    <source>
        <strain evidence="4">78183</strain>
    </source>
</reference>
<dbReference type="PANTHER" id="PTHR47481:SF9">
    <property type="entry name" value="RETROTRANSPOSON GAG DOMAIN-CONTAINING PROTEIN"/>
    <property type="match status" value="1"/>
</dbReference>
<feature type="region of interest" description="Disordered" evidence="2">
    <location>
        <begin position="791"/>
        <end position="816"/>
    </location>
</feature>
<dbReference type="InterPro" id="IPR036397">
    <property type="entry name" value="RNaseH_sf"/>
</dbReference>
<name>A0A6N2LFJ0_SALVM</name>
<dbReference type="InterPro" id="IPR054722">
    <property type="entry name" value="PolX-like_BBD"/>
</dbReference>
<keyword evidence="1" id="KW-0064">Aspartyl protease</keyword>
<evidence type="ECO:0000259" key="3">
    <source>
        <dbReference type="PROSITE" id="PS50994"/>
    </source>
</evidence>
<dbReference type="GO" id="GO:0015074">
    <property type="term" value="P:DNA integration"/>
    <property type="evidence" value="ECO:0007669"/>
    <property type="project" value="InterPro"/>
</dbReference>
<feature type="domain" description="Integrase catalytic" evidence="3">
    <location>
        <begin position="510"/>
        <end position="674"/>
    </location>
</feature>
<dbReference type="Pfam" id="PF22936">
    <property type="entry name" value="Pol_BBD"/>
    <property type="match status" value="1"/>
</dbReference>
<keyword evidence="1" id="KW-0378">Hydrolase</keyword>
<dbReference type="InterPro" id="IPR013103">
    <property type="entry name" value="RVT_2"/>
</dbReference>
<dbReference type="EMBL" id="CAADRP010001524">
    <property type="protein sequence ID" value="VFU39300.1"/>
    <property type="molecule type" value="Genomic_DNA"/>
</dbReference>
<organism evidence="4">
    <name type="scientific">Salix viminalis</name>
    <name type="common">Common osier</name>
    <name type="synonym">Basket willow</name>
    <dbReference type="NCBI Taxonomy" id="40686"/>
    <lineage>
        <taxon>Eukaryota</taxon>
        <taxon>Viridiplantae</taxon>
        <taxon>Streptophyta</taxon>
        <taxon>Embryophyta</taxon>
        <taxon>Tracheophyta</taxon>
        <taxon>Spermatophyta</taxon>
        <taxon>Magnoliopsida</taxon>
        <taxon>eudicotyledons</taxon>
        <taxon>Gunneridae</taxon>
        <taxon>Pentapetalae</taxon>
        <taxon>rosids</taxon>
        <taxon>fabids</taxon>
        <taxon>Malpighiales</taxon>
        <taxon>Salicaceae</taxon>
        <taxon>Saliceae</taxon>
        <taxon>Salix</taxon>
    </lineage>
</organism>
<dbReference type="SUPFAM" id="SSF53098">
    <property type="entry name" value="Ribonuclease H-like"/>
    <property type="match status" value="1"/>
</dbReference>
<evidence type="ECO:0000256" key="1">
    <source>
        <dbReference type="ARBA" id="ARBA00022750"/>
    </source>
</evidence>
<dbReference type="Gene3D" id="3.30.420.10">
    <property type="entry name" value="Ribonuclease H-like superfamily/Ribonuclease H"/>
    <property type="match status" value="1"/>
</dbReference>
<feature type="compositionally biased region" description="Polar residues" evidence="2">
    <location>
        <begin position="249"/>
        <end position="267"/>
    </location>
</feature>
<dbReference type="Pfam" id="PF14223">
    <property type="entry name" value="Retrotran_gag_2"/>
    <property type="match status" value="1"/>
</dbReference>
<keyword evidence="1" id="KW-0645">Protease</keyword>
<dbReference type="PANTHER" id="PTHR47481">
    <property type="match status" value="1"/>
</dbReference>
<dbReference type="SUPFAM" id="SSF56672">
    <property type="entry name" value="DNA/RNA polymerases"/>
    <property type="match status" value="1"/>
</dbReference>
<protein>
    <recommendedName>
        <fullName evidence="3">Integrase catalytic domain-containing protein</fullName>
    </recommendedName>
</protein>
<dbReference type="AlphaFoldDB" id="A0A6N2LFJ0"/>
<dbReference type="InterPro" id="IPR043502">
    <property type="entry name" value="DNA/RNA_pol_sf"/>
</dbReference>
<dbReference type="PROSITE" id="PS50994">
    <property type="entry name" value="INTEGRASE"/>
    <property type="match status" value="1"/>
</dbReference>
<dbReference type="InterPro" id="IPR012337">
    <property type="entry name" value="RNaseH-like_sf"/>
</dbReference>
<dbReference type="InterPro" id="IPR025724">
    <property type="entry name" value="GAG-pre-integrase_dom"/>
</dbReference>
<dbReference type="Pfam" id="PF13976">
    <property type="entry name" value="gag_pre-integrs"/>
    <property type="match status" value="1"/>
</dbReference>
<dbReference type="InterPro" id="IPR057670">
    <property type="entry name" value="SH3_retrovirus"/>
</dbReference>
<dbReference type="Pfam" id="PF00665">
    <property type="entry name" value="rve"/>
    <property type="match status" value="1"/>
</dbReference>
<sequence>MVTSAETPSINNENTLVAFNAGSQLPLKLTATNFLLWRAQLTSLLIGYDLQGFIDGTIICPSSTIPPKIAPDGSATASTPNPDFNRWIRQDKLILHAILASVSESVMPLIAASATSHDAWSKLQRLYANRSRTRVMQLKENLTLIQRDSRSVTEYLHSIKVIIDELAIIDSPISADDITLYALNGLGSDFRDIAALIRNRESSLTFEELHDMLVSHESYLKRIEASNPITIATANTTQRRQMHTKFQRNQRSNNGYSGQNRNYQNPHNHQHSRREWFSKPQIVCQLCDKIGHSAKTCRVVSSHKSVNCVSSNGQQDKRKWLMDSAASHNITSDLNILSIHSEYDGTDQVVIGDGTGLEVTHVGTMTLPSSSKSFKLNDILCVPTIHQNLISVHNFTLTNNVSVEFHPFYFLVKDRSTGVILLRGKCQDGVYPMPKYPGIIKPSALALVGERTSHDRWHRRLGHPSNKIVDFIIRNFSLPVVGTRPLLSSLCSACKCNKSHKLPFSSTSLISSQPLEYIYTDLWGPASLTSIDGFRFYVVFIDHFTKYCWLFPIHRKSDVQSIFVQLKGLLEKQFGFEIKNLYSDNGGEYHALRQYLSSNSISWLTTAPHTPQQNGTSERRHRHIVETGLTLLSQAHLPSSYWSFAFQTAVYLINRMPTSVLENKSPFQCLFGRSPDYSKLRVFGCQCYPWLKPYTTSKLQPKSMPCLFLGYSNTQSAYKCMDLISSRIYLSRHVVFDESQFPFLHSAPVTMPSLSTSIAAHAIDQMIPAVPPIGLPPSTTNTVMNVASTAPPLHASSPRQGQSPEINPPIRPPTPQHRIHSMKTRSMNNIHKPKQLFTATKHPLPSPAEPTSVSQALKNQIWRQAMSEEFTALVKHGTWELVPPSSDIKPIGCKWVFRIKRNSDGSISRYKARLVAKGFHQQHGLDYTETFSPVVKSVTIRIVLSIAVHNRWQLRQLDVNNAFLHGQLQENVFMVQPPGFIDSTLPSHICRLKKSLYGLKQAPRTWYKELQTSLAHLGFQQSKSDCSLFIYIHDGVTIFMLVYVDDLIITGSDTAAISNIISHLSTRFSLKDLGRLHYFLGIEVFPIQQGLFLSQQKYIRDLLLRTKMDGAKTVNTPLATKDCLKLDDGSPLIDPSTYRQVIGALQYLSLTRPDISFPVNKLAQFMHQPSELHWTAAKRVLRYLKGTINHGITLKRTTDLTLKGFSDADWEHNSTSAYLFPVILEHGGCEIFMRNTEH</sequence>
<proteinExistence type="predicted"/>
<dbReference type="Pfam" id="PF07727">
    <property type="entry name" value="RVT_2"/>
    <property type="match status" value="1"/>
</dbReference>
<dbReference type="GO" id="GO:0003676">
    <property type="term" value="F:nucleic acid binding"/>
    <property type="evidence" value="ECO:0007669"/>
    <property type="project" value="InterPro"/>
</dbReference>
<dbReference type="GO" id="GO:0004190">
    <property type="term" value="F:aspartic-type endopeptidase activity"/>
    <property type="evidence" value="ECO:0007669"/>
    <property type="project" value="UniProtKB-KW"/>
</dbReference>
<evidence type="ECO:0000313" key="4">
    <source>
        <dbReference type="EMBL" id="VFU39300.1"/>
    </source>
</evidence>
<gene>
    <name evidence="4" type="ORF">SVIM_LOCUS217652</name>
</gene>
<accession>A0A6N2LFJ0</accession>
<evidence type="ECO:0000256" key="2">
    <source>
        <dbReference type="SAM" id="MobiDB-lite"/>
    </source>
</evidence>
<dbReference type="InterPro" id="IPR001584">
    <property type="entry name" value="Integrase_cat-core"/>
</dbReference>
<dbReference type="Pfam" id="PF25597">
    <property type="entry name" value="SH3_retrovirus"/>
    <property type="match status" value="1"/>
</dbReference>